<reference evidence="1" key="1">
    <citation type="submission" date="2021-03" db="EMBL/GenBank/DDBJ databases">
        <title>Draft genome sequence of rust myrtle Austropuccinia psidii MF-1, a brazilian biotype.</title>
        <authorList>
            <person name="Quecine M.C."/>
            <person name="Pachon D.M.R."/>
            <person name="Bonatelli M.L."/>
            <person name="Correr F.H."/>
            <person name="Franceschini L.M."/>
            <person name="Leite T.F."/>
            <person name="Margarido G.R.A."/>
            <person name="Almeida C.A."/>
            <person name="Ferrarezi J.A."/>
            <person name="Labate C.A."/>
        </authorList>
    </citation>
    <scope>NUCLEOTIDE SEQUENCE</scope>
    <source>
        <strain evidence="1">MF-1</strain>
    </source>
</reference>
<dbReference type="Proteomes" id="UP000765509">
    <property type="component" value="Unassembled WGS sequence"/>
</dbReference>
<gene>
    <name evidence="1" type="ORF">O181_077315</name>
</gene>
<comment type="caution">
    <text evidence="1">The sequence shown here is derived from an EMBL/GenBank/DDBJ whole genome shotgun (WGS) entry which is preliminary data.</text>
</comment>
<proteinExistence type="predicted"/>
<name>A0A9Q3FAI0_9BASI</name>
<keyword evidence="2" id="KW-1185">Reference proteome</keyword>
<evidence type="ECO:0000313" key="1">
    <source>
        <dbReference type="EMBL" id="MBW0537600.1"/>
    </source>
</evidence>
<dbReference type="AlphaFoldDB" id="A0A9Q3FAI0"/>
<evidence type="ECO:0000313" key="2">
    <source>
        <dbReference type="Proteomes" id="UP000765509"/>
    </source>
</evidence>
<protein>
    <submittedName>
        <fullName evidence="1">Uncharacterized protein</fullName>
    </submittedName>
</protein>
<sequence length="92" mass="10281">MLMRLHHPPDVTLTLPPISTLTTPYASTALPHNMLMLLQDHQDMSLTLPPHFCPNTSLCFCTPFSLSSSPHLTILMLWYSIPLLSASILPQE</sequence>
<organism evidence="1 2">
    <name type="scientific">Austropuccinia psidii MF-1</name>
    <dbReference type="NCBI Taxonomy" id="1389203"/>
    <lineage>
        <taxon>Eukaryota</taxon>
        <taxon>Fungi</taxon>
        <taxon>Dikarya</taxon>
        <taxon>Basidiomycota</taxon>
        <taxon>Pucciniomycotina</taxon>
        <taxon>Pucciniomycetes</taxon>
        <taxon>Pucciniales</taxon>
        <taxon>Sphaerophragmiaceae</taxon>
        <taxon>Austropuccinia</taxon>
    </lineage>
</organism>
<accession>A0A9Q3FAI0</accession>
<dbReference type="EMBL" id="AVOT02042212">
    <property type="protein sequence ID" value="MBW0537600.1"/>
    <property type="molecule type" value="Genomic_DNA"/>
</dbReference>